<keyword evidence="2" id="KW-1185">Reference proteome</keyword>
<organism evidence="1 2">
    <name type="scientific">Humicola insolens</name>
    <name type="common">Soft-rot fungus</name>
    <dbReference type="NCBI Taxonomy" id="85995"/>
    <lineage>
        <taxon>Eukaryota</taxon>
        <taxon>Fungi</taxon>
        <taxon>Dikarya</taxon>
        <taxon>Ascomycota</taxon>
        <taxon>Pezizomycotina</taxon>
        <taxon>Sordariomycetes</taxon>
        <taxon>Sordariomycetidae</taxon>
        <taxon>Sordariales</taxon>
        <taxon>Chaetomiaceae</taxon>
        <taxon>Mycothermus</taxon>
    </lineage>
</organism>
<sequence length="195" mass="22548">MPDSSNLSFLLQLLESPDLISRLTLSTPYGLVIELDSNGPIAVRLSSSSTPTTQPKSPGYRYHIEPDYQTSFLWYDTNWPGNPDDQYNVEEQVLEERYSAAFCRAWDAWVDRYTRGFEANECHHGSGAEPFPDRNERLAWELEGLLLATWLALQSDVDRVTLQDYELKKEYAIEKAGVGETVERFWKDLKERYQL</sequence>
<reference evidence="1 2" key="1">
    <citation type="journal article" date="2024" name="Commun. Biol.">
        <title>Comparative genomic analysis of thermophilic fungi reveals convergent evolutionary adaptations and gene losses.</title>
        <authorList>
            <person name="Steindorff A.S."/>
            <person name="Aguilar-Pontes M.V."/>
            <person name="Robinson A.J."/>
            <person name="Andreopoulos B."/>
            <person name="LaButti K."/>
            <person name="Kuo A."/>
            <person name="Mondo S."/>
            <person name="Riley R."/>
            <person name="Otillar R."/>
            <person name="Haridas S."/>
            <person name="Lipzen A."/>
            <person name="Grimwood J."/>
            <person name="Schmutz J."/>
            <person name="Clum A."/>
            <person name="Reid I.D."/>
            <person name="Moisan M.C."/>
            <person name="Butler G."/>
            <person name="Nguyen T.T.M."/>
            <person name="Dewar K."/>
            <person name="Conant G."/>
            <person name="Drula E."/>
            <person name="Henrissat B."/>
            <person name="Hansel C."/>
            <person name="Singer S."/>
            <person name="Hutchinson M.I."/>
            <person name="de Vries R.P."/>
            <person name="Natvig D.O."/>
            <person name="Powell A.J."/>
            <person name="Tsang A."/>
            <person name="Grigoriev I.V."/>
        </authorList>
    </citation>
    <scope>NUCLEOTIDE SEQUENCE [LARGE SCALE GENOMIC DNA]</scope>
    <source>
        <strain evidence="1 2">CBS 620.91</strain>
    </source>
</reference>
<evidence type="ECO:0000313" key="2">
    <source>
        <dbReference type="Proteomes" id="UP001583172"/>
    </source>
</evidence>
<accession>A0ABR3V6B1</accession>
<proteinExistence type="predicted"/>
<name>A0ABR3V6B1_HUMIN</name>
<evidence type="ECO:0000313" key="1">
    <source>
        <dbReference type="EMBL" id="KAL1837275.1"/>
    </source>
</evidence>
<gene>
    <name evidence="1" type="ORF">VTJ49DRAFT_4061</name>
</gene>
<protein>
    <submittedName>
        <fullName evidence="1">Uncharacterized protein</fullName>
    </submittedName>
</protein>
<comment type="caution">
    <text evidence="1">The sequence shown here is derived from an EMBL/GenBank/DDBJ whole genome shotgun (WGS) entry which is preliminary data.</text>
</comment>
<dbReference type="EMBL" id="JAZGSY010000311">
    <property type="protein sequence ID" value="KAL1837275.1"/>
    <property type="molecule type" value="Genomic_DNA"/>
</dbReference>
<dbReference type="Proteomes" id="UP001583172">
    <property type="component" value="Unassembled WGS sequence"/>
</dbReference>